<feature type="domain" description="RNase H type-1" evidence="3">
    <location>
        <begin position="480"/>
        <end position="624"/>
    </location>
</feature>
<evidence type="ECO:0000259" key="3">
    <source>
        <dbReference type="PROSITE" id="PS50879"/>
    </source>
</evidence>
<dbReference type="PROSITE" id="PS50879">
    <property type="entry name" value="RNASE_H_1"/>
    <property type="match status" value="1"/>
</dbReference>
<dbReference type="AlphaFoldDB" id="A0A5B0RYI6"/>
<dbReference type="EMBL" id="VDEP01000105">
    <property type="protein sequence ID" value="KAA1130971.1"/>
    <property type="molecule type" value="Genomic_DNA"/>
</dbReference>
<name>A0A5B0RYI6_PUCGR</name>
<dbReference type="InterPro" id="IPR036875">
    <property type="entry name" value="Znf_CCHC_sf"/>
</dbReference>
<feature type="region of interest" description="Disordered" evidence="2">
    <location>
        <begin position="1"/>
        <end position="45"/>
    </location>
</feature>
<dbReference type="PROSITE" id="PS50096">
    <property type="entry name" value="IQ"/>
    <property type="match status" value="1"/>
</dbReference>
<dbReference type="GO" id="GO:0008270">
    <property type="term" value="F:zinc ion binding"/>
    <property type="evidence" value="ECO:0007669"/>
    <property type="project" value="InterPro"/>
</dbReference>
<organism evidence="4 5">
    <name type="scientific">Puccinia graminis f. sp. tritici</name>
    <dbReference type="NCBI Taxonomy" id="56615"/>
    <lineage>
        <taxon>Eukaryota</taxon>
        <taxon>Fungi</taxon>
        <taxon>Dikarya</taxon>
        <taxon>Basidiomycota</taxon>
        <taxon>Pucciniomycotina</taxon>
        <taxon>Pucciniomycetes</taxon>
        <taxon>Pucciniales</taxon>
        <taxon>Pucciniaceae</taxon>
        <taxon>Puccinia</taxon>
    </lineage>
</organism>
<evidence type="ECO:0000256" key="1">
    <source>
        <dbReference type="ARBA" id="ARBA00022664"/>
    </source>
</evidence>
<evidence type="ECO:0000313" key="5">
    <source>
        <dbReference type="Proteomes" id="UP000325313"/>
    </source>
</evidence>
<dbReference type="SUPFAM" id="SSF53098">
    <property type="entry name" value="Ribonuclease H-like"/>
    <property type="match status" value="2"/>
</dbReference>
<sequence>MPPKRIVTNEVNNMEDIDSSNPSPPQTPTQRDFTHNPPLNQSQHRPAHDFFSFMSDLISHPEPDGSEIITADKVKLVANLLGVEKLTSTYTLASLEKITSRIDSIEKSINPPSSSKKISAAAWTSAVKNKPTHVLAQPVIRPPPSKRIINEFKPSSFIIRKVPDSRPFFQKSPSDITKITNAILSEINAKTEDDTPIAVKGVATLPSGDFKFFTQSRFASKWLLEHKHEWTSLCDSSLITPPSTFPVIVHSVPISFTPLNKSSVSELCKENDIDPKIVHTVRWLGNPETNKKSHGSLIINLLDKNIAQKVERGGLFYKFLFLRGAHYKKSPLQCFQCLEVGHTAQSCKNSPICKFCGDGHNSRDCSADDYSEDCVKCIQHEKELELPTDIDENNCNAPSTHPVKRLIDAEISNSPPNHLSPIHSIFDKHLFNDYDLPTIETIYPHIINPWENFSLPISNLKIKKEEIKPIVQLQINELKNKSEHLIFSDGSNTPENGSASAAILDNSFSFSCRINDSNKASAFEAEVQAVNIGLDIFINKYLNSTSNSTSTPPINFFIDNQATLFSIANPPLPKSYQSNFLNIFNKFKIIINSCHIPISLFWCLAHVGIIENEIVDELAKAATVSTHPHHLNNPTRSLSNIQQIAKSNFKFKKFKKSIVRNKIRLSSPPLKIFEGLDQLERPTLIAGYGIRWNIKFESRERGYIARNVINKLIENERDRQEHEGGKNHFNEYEITRSDWDIVKKLNDIISEFYYITKKMEGDITLASMVLAKYRLLRQYLEGKLSTITEEEFKNMINTMLKKIDTYVNKALACDAILLATALNPSYRLSMIQKWYPSAFPRAQSLLEAQFQQRKQALNDQAARDEDNPPPEKNTTLPPGGGLEEDVDFFSDAAPETYDKLAAYLGGSEFVIRI</sequence>
<protein>
    <recommendedName>
        <fullName evidence="3">RNase H type-1 domain-containing protein</fullName>
    </recommendedName>
</protein>
<feature type="region of interest" description="Disordered" evidence="2">
    <location>
        <begin position="856"/>
        <end position="885"/>
    </location>
</feature>
<dbReference type="GO" id="GO:0004523">
    <property type="term" value="F:RNA-DNA hybrid ribonuclease activity"/>
    <property type="evidence" value="ECO:0007669"/>
    <property type="project" value="InterPro"/>
</dbReference>
<dbReference type="Proteomes" id="UP000325313">
    <property type="component" value="Unassembled WGS sequence"/>
</dbReference>
<dbReference type="CDD" id="cd09276">
    <property type="entry name" value="Rnase_HI_RT_non_LTR"/>
    <property type="match status" value="1"/>
</dbReference>
<dbReference type="InterPro" id="IPR036397">
    <property type="entry name" value="RNaseH_sf"/>
</dbReference>
<accession>A0A5B0RYI6</accession>
<dbReference type="InterPro" id="IPR012337">
    <property type="entry name" value="RNaseH-like_sf"/>
</dbReference>
<dbReference type="Gene3D" id="3.30.420.10">
    <property type="entry name" value="Ribonuclease H-like superfamily/Ribonuclease H"/>
    <property type="match status" value="1"/>
</dbReference>
<dbReference type="InterPro" id="IPR002156">
    <property type="entry name" value="RNaseH_domain"/>
</dbReference>
<comment type="caution">
    <text evidence="4">The sequence shown here is derived from an EMBL/GenBank/DDBJ whole genome shotgun (WGS) entry which is preliminary data.</text>
</comment>
<evidence type="ECO:0000256" key="2">
    <source>
        <dbReference type="SAM" id="MobiDB-lite"/>
    </source>
</evidence>
<proteinExistence type="predicted"/>
<reference evidence="4 5" key="1">
    <citation type="submission" date="2019-05" db="EMBL/GenBank/DDBJ databases">
        <title>Emergence of the Ug99 lineage of the wheat stem rust pathogen through somatic hybridization.</title>
        <authorList>
            <person name="Li F."/>
            <person name="Upadhyaya N.M."/>
            <person name="Sperschneider J."/>
            <person name="Matny O."/>
            <person name="Nguyen-Phuc H."/>
            <person name="Mago R."/>
            <person name="Raley C."/>
            <person name="Miller M.E."/>
            <person name="Silverstein K.A.T."/>
            <person name="Henningsen E."/>
            <person name="Hirsch C.D."/>
            <person name="Visser B."/>
            <person name="Pretorius Z.A."/>
            <person name="Steffenson B.J."/>
            <person name="Schwessinger B."/>
            <person name="Dodds P.N."/>
            <person name="Figueroa M."/>
        </authorList>
    </citation>
    <scope>NUCLEOTIDE SEQUENCE [LARGE SCALE GENOMIC DNA]</scope>
    <source>
        <strain evidence="4 5">Ug99</strain>
    </source>
</reference>
<dbReference type="GO" id="GO:0006397">
    <property type="term" value="P:mRNA processing"/>
    <property type="evidence" value="ECO:0007669"/>
    <property type="project" value="UniProtKB-KW"/>
</dbReference>
<keyword evidence="1" id="KW-0507">mRNA processing</keyword>
<dbReference type="Pfam" id="PF00075">
    <property type="entry name" value="RNase_H"/>
    <property type="match status" value="1"/>
</dbReference>
<evidence type="ECO:0000313" key="4">
    <source>
        <dbReference type="EMBL" id="KAA1130971.1"/>
    </source>
</evidence>
<dbReference type="SMART" id="SM00343">
    <property type="entry name" value="ZnF_C2HC"/>
    <property type="match status" value="2"/>
</dbReference>
<dbReference type="SUPFAM" id="SSF57756">
    <property type="entry name" value="Retrovirus zinc finger-like domains"/>
    <property type="match status" value="1"/>
</dbReference>
<dbReference type="GO" id="GO:0003676">
    <property type="term" value="F:nucleic acid binding"/>
    <property type="evidence" value="ECO:0007669"/>
    <property type="project" value="InterPro"/>
</dbReference>
<dbReference type="InterPro" id="IPR001878">
    <property type="entry name" value="Znf_CCHC"/>
</dbReference>
<gene>
    <name evidence="4" type="ORF">PGTUg99_018470</name>
</gene>